<dbReference type="OrthoDB" id="6381507at2"/>
<dbReference type="PANTHER" id="PTHR33886:SF8">
    <property type="entry name" value="UNSATURATED RHAMNOGALACTURONAN HYDROLASE (EUROFUNG)"/>
    <property type="match status" value="1"/>
</dbReference>
<reference evidence="3 4" key="1">
    <citation type="submission" date="2018-11" db="EMBL/GenBank/DDBJ databases">
        <authorList>
            <person name="Mardanov A.V."/>
            <person name="Ravin N.V."/>
            <person name="Dedysh S.N."/>
        </authorList>
    </citation>
    <scope>NUCLEOTIDE SEQUENCE [LARGE SCALE GENOMIC DNA]</scope>
    <source>
        <strain evidence="3 4">AF10</strain>
    </source>
</reference>
<dbReference type="InterPro" id="IPR008928">
    <property type="entry name" value="6-hairpin_glycosidase_sf"/>
</dbReference>
<dbReference type="Proteomes" id="UP000289437">
    <property type="component" value="Unassembled WGS sequence"/>
</dbReference>
<gene>
    <name evidence="3" type="ORF">GRAN_0618</name>
</gene>
<accession>A0A4Q0T5F6</accession>
<keyword evidence="1" id="KW-0378">Hydrolase</keyword>
<dbReference type="GO" id="GO:0005975">
    <property type="term" value="P:carbohydrate metabolic process"/>
    <property type="evidence" value="ECO:0007669"/>
    <property type="project" value="InterPro"/>
</dbReference>
<evidence type="ECO:0000256" key="1">
    <source>
        <dbReference type="ARBA" id="ARBA00022801"/>
    </source>
</evidence>
<proteinExistence type="predicted"/>
<dbReference type="InterPro" id="IPR052043">
    <property type="entry name" value="PolySaccharide_Degr_Enz"/>
</dbReference>
<dbReference type="InterPro" id="IPR012341">
    <property type="entry name" value="6hp_glycosidase-like_sf"/>
</dbReference>
<dbReference type="SUPFAM" id="SSF48208">
    <property type="entry name" value="Six-hairpin glycosidases"/>
    <property type="match status" value="1"/>
</dbReference>
<keyword evidence="4" id="KW-1185">Reference proteome</keyword>
<dbReference type="PANTHER" id="PTHR33886">
    <property type="entry name" value="UNSATURATED RHAMNOGALACTURONAN HYDROLASE (EUROFUNG)"/>
    <property type="match status" value="1"/>
</dbReference>
<evidence type="ECO:0000256" key="2">
    <source>
        <dbReference type="SAM" id="SignalP"/>
    </source>
</evidence>
<dbReference type="Pfam" id="PF07470">
    <property type="entry name" value="Glyco_hydro_88"/>
    <property type="match status" value="1"/>
</dbReference>
<dbReference type="EMBL" id="RDSM01000001">
    <property type="protein sequence ID" value="RXH57308.1"/>
    <property type="molecule type" value="Genomic_DNA"/>
</dbReference>
<feature type="signal peptide" evidence="2">
    <location>
        <begin position="1"/>
        <end position="20"/>
    </location>
</feature>
<protein>
    <submittedName>
        <fullName evidence="3">Rhamnogalacturonides degradation protein RhiN</fullName>
    </submittedName>
</protein>
<dbReference type="InterPro" id="IPR010905">
    <property type="entry name" value="Glyco_hydro_88"/>
</dbReference>
<sequence>MRVSARLLALLVISTIGASAQQQKLSERVALEAMERWPNGHIGPANAAVSWGFEPGIVLAGLDAVWNATRDQRCFEYIRRSVDQYVQADGSIRTYDVQAYALNNILIGRQLLMLDRVTRDEKYRKAIEALHRQLAAQPRTASGGFWHAQATPNLMLLDDTFMFAPFDAEYASAFHHPEDLDEVARQFVLLDQHARDPETGLLYHGWDESKSRPWINRQTGTSPNLWARGMGWYLMALVDTIPYYPKSDRHRAALIGILRETSAALIRQQDPQSGLWYQILDKPGEKDNYIESSSVLMFTYALAKGVRLGYLPAQYRAKTEIAWKAILEWFVKVSASGEVSITGTVTHVALGAAPENDGSDAYYLHAPVVSDDPKGVGAFLLAATEMELDRKASR</sequence>
<evidence type="ECO:0000313" key="3">
    <source>
        <dbReference type="EMBL" id="RXH57308.1"/>
    </source>
</evidence>
<organism evidence="3 4">
    <name type="scientific">Granulicella sibirica</name>
    <dbReference type="NCBI Taxonomy" id="2479048"/>
    <lineage>
        <taxon>Bacteria</taxon>
        <taxon>Pseudomonadati</taxon>
        <taxon>Acidobacteriota</taxon>
        <taxon>Terriglobia</taxon>
        <taxon>Terriglobales</taxon>
        <taxon>Acidobacteriaceae</taxon>
        <taxon>Granulicella</taxon>
    </lineage>
</organism>
<name>A0A4Q0T5F6_9BACT</name>
<dbReference type="GO" id="GO:0016787">
    <property type="term" value="F:hydrolase activity"/>
    <property type="evidence" value="ECO:0007669"/>
    <property type="project" value="UniProtKB-KW"/>
</dbReference>
<comment type="caution">
    <text evidence="3">The sequence shown here is derived from an EMBL/GenBank/DDBJ whole genome shotgun (WGS) entry which is preliminary data.</text>
</comment>
<dbReference type="RefSeq" id="WP_128911497.1">
    <property type="nucleotide sequence ID" value="NZ_RDSM01000001.1"/>
</dbReference>
<reference evidence="4" key="2">
    <citation type="submission" date="2019-02" db="EMBL/GenBank/DDBJ databases">
        <title>Granulicella sibirica sp. nov., a psychrotolerant acidobacterium isolated from an organic soil layer in forested tundra, West Siberia.</title>
        <authorList>
            <person name="Oshkin I.Y."/>
            <person name="Kulichevskaya I.S."/>
            <person name="Rijpstra W.I.C."/>
            <person name="Sinninghe Damste J.S."/>
            <person name="Rakitin A.L."/>
            <person name="Ravin N.V."/>
            <person name="Dedysh S.N."/>
        </authorList>
    </citation>
    <scope>NUCLEOTIDE SEQUENCE [LARGE SCALE GENOMIC DNA]</scope>
    <source>
        <strain evidence="4">AF10</strain>
    </source>
</reference>
<feature type="chain" id="PRO_5020914652" evidence="2">
    <location>
        <begin position="21"/>
        <end position="394"/>
    </location>
</feature>
<dbReference type="AlphaFoldDB" id="A0A4Q0T5F6"/>
<keyword evidence="2" id="KW-0732">Signal</keyword>
<dbReference type="Gene3D" id="1.50.10.10">
    <property type="match status" value="1"/>
</dbReference>
<evidence type="ECO:0000313" key="4">
    <source>
        <dbReference type="Proteomes" id="UP000289437"/>
    </source>
</evidence>